<dbReference type="Gene3D" id="3.30.870.10">
    <property type="entry name" value="Endonuclease Chain A"/>
    <property type="match status" value="2"/>
</dbReference>
<dbReference type="EC" id="2.7.8.-" evidence="12"/>
<keyword evidence="7 13" id="KW-1133">Transmembrane helix</keyword>
<evidence type="ECO:0000256" key="3">
    <source>
        <dbReference type="ARBA" id="ARBA00022516"/>
    </source>
</evidence>
<keyword evidence="16" id="KW-1185">Reference proteome</keyword>
<dbReference type="Pfam" id="PF13091">
    <property type="entry name" value="PLDc_2"/>
    <property type="match status" value="2"/>
</dbReference>
<dbReference type="CDD" id="cd09158">
    <property type="entry name" value="PLDc_EcCLS_like_2"/>
    <property type="match status" value="1"/>
</dbReference>
<dbReference type="PANTHER" id="PTHR21248">
    <property type="entry name" value="CARDIOLIPIN SYNTHASE"/>
    <property type="match status" value="1"/>
</dbReference>
<keyword evidence="6" id="KW-0677">Repeat</keyword>
<protein>
    <recommendedName>
        <fullName evidence="12">Cardiolipin synthase</fullName>
        <ecNumber evidence="12">2.7.8.-</ecNumber>
    </recommendedName>
</protein>
<feature type="transmembrane region" description="Helical" evidence="13">
    <location>
        <begin position="6"/>
        <end position="24"/>
    </location>
</feature>
<dbReference type="SUPFAM" id="SSF56024">
    <property type="entry name" value="Phospholipase D/nuclease"/>
    <property type="match status" value="2"/>
</dbReference>
<dbReference type="PROSITE" id="PS50035">
    <property type="entry name" value="PLD"/>
    <property type="match status" value="2"/>
</dbReference>
<comment type="subcellular location">
    <subcellularLocation>
        <location evidence="1">Cell membrane</location>
        <topology evidence="1">Multi-pass membrane protein</topology>
    </subcellularLocation>
</comment>
<evidence type="ECO:0000256" key="8">
    <source>
        <dbReference type="ARBA" id="ARBA00023098"/>
    </source>
</evidence>
<keyword evidence="5 13" id="KW-0812">Transmembrane</keyword>
<name>A0ABT3TG82_9GAMM</name>
<dbReference type="InterPro" id="IPR001736">
    <property type="entry name" value="PLipase_D/transphosphatidylase"/>
</dbReference>
<dbReference type="PANTHER" id="PTHR21248:SF22">
    <property type="entry name" value="PHOSPHOLIPASE D"/>
    <property type="match status" value="1"/>
</dbReference>
<feature type="domain" description="PLD phosphodiesterase" evidence="14">
    <location>
        <begin position="212"/>
        <end position="239"/>
    </location>
</feature>
<keyword evidence="11" id="KW-1208">Phospholipid metabolism</keyword>
<dbReference type="CDD" id="cd09152">
    <property type="entry name" value="PLDc_EcCLS_like_1"/>
    <property type="match status" value="1"/>
</dbReference>
<keyword evidence="8" id="KW-0443">Lipid metabolism</keyword>
<dbReference type="InterPro" id="IPR027379">
    <property type="entry name" value="CLS_N"/>
</dbReference>
<evidence type="ECO:0000313" key="15">
    <source>
        <dbReference type="EMBL" id="MCX2980776.1"/>
    </source>
</evidence>
<dbReference type="InterPro" id="IPR025202">
    <property type="entry name" value="PLD-like_dom"/>
</dbReference>
<keyword evidence="2" id="KW-1003">Cell membrane</keyword>
<evidence type="ECO:0000256" key="13">
    <source>
        <dbReference type="SAM" id="Phobius"/>
    </source>
</evidence>
<dbReference type="SMART" id="SM00155">
    <property type="entry name" value="PLDc"/>
    <property type="match status" value="2"/>
</dbReference>
<evidence type="ECO:0000256" key="9">
    <source>
        <dbReference type="ARBA" id="ARBA00023136"/>
    </source>
</evidence>
<evidence type="ECO:0000256" key="1">
    <source>
        <dbReference type="ARBA" id="ARBA00004651"/>
    </source>
</evidence>
<evidence type="ECO:0000256" key="2">
    <source>
        <dbReference type="ARBA" id="ARBA00022475"/>
    </source>
</evidence>
<keyword evidence="3" id="KW-0444">Lipid biosynthesis</keyword>
<gene>
    <name evidence="15" type="primary">cls</name>
    <name evidence="15" type="ORF">EYC98_07780</name>
</gene>
<feature type="domain" description="PLD phosphodiesterase" evidence="14">
    <location>
        <begin position="388"/>
        <end position="415"/>
    </location>
</feature>
<evidence type="ECO:0000259" key="14">
    <source>
        <dbReference type="PROSITE" id="PS50035"/>
    </source>
</evidence>
<organism evidence="15 16">
    <name type="scientific">Candidatus Litorirhabdus singularis</name>
    <dbReference type="NCBI Taxonomy" id="2518993"/>
    <lineage>
        <taxon>Bacteria</taxon>
        <taxon>Pseudomonadati</taxon>
        <taxon>Pseudomonadota</taxon>
        <taxon>Gammaproteobacteria</taxon>
        <taxon>Cellvibrionales</taxon>
        <taxon>Halieaceae</taxon>
        <taxon>Candidatus Litorirhabdus</taxon>
    </lineage>
</organism>
<evidence type="ECO:0000256" key="7">
    <source>
        <dbReference type="ARBA" id="ARBA00022989"/>
    </source>
</evidence>
<keyword evidence="10" id="KW-0594">Phospholipid biosynthesis</keyword>
<dbReference type="RefSeq" id="WP_279244750.1">
    <property type="nucleotide sequence ID" value="NZ_SHNN01000001.1"/>
</dbReference>
<dbReference type="Pfam" id="PF13396">
    <property type="entry name" value="PLDc_N"/>
    <property type="match status" value="1"/>
</dbReference>
<evidence type="ECO:0000256" key="5">
    <source>
        <dbReference type="ARBA" id="ARBA00022692"/>
    </source>
</evidence>
<evidence type="ECO:0000256" key="11">
    <source>
        <dbReference type="ARBA" id="ARBA00023264"/>
    </source>
</evidence>
<evidence type="ECO:0000256" key="12">
    <source>
        <dbReference type="NCBIfam" id="TIGR04265"/>
    </source>
</evidence>
<keyword evidence="9 13" id="KW-0472">Membrane</keyword>
<keyword evidence="4" id="KW-0808">Transferase</keyword>
<dbReference type="NCBIfam" id="TIGR04265">
    <property type="entry name" value="bac_cardiolipin"/>
    <property type="match status" value="1"/>
</dbReference>
<evidence type="ECO:0000256" key="4">
    <source>
        <dbReference type="ARBA" id="ARBA00022679"/>
    </source>
</evidence>
<proteinExistence type="predicted"/>
<dbReference type="EMBL" id="SHNN01000001">
    <property type="protein sequence ID" value="MCX2980776.1"/>
    <property type="molecule type" value="Genomic_DNA"/>
</dbReference>
<sequence>MTQSLFFLLLHLLAVGAVVVRILLRPHREPAARLAWLAVVGSLPVLGVLAYLLLGETNIGRRNRNSMDKAIEELPQPITVDDPLVQVPPNYMHLFRVGTSISGFRPVAGNHAELMADSNATIQHMVADIDAATEQVNLLFYIWLTDNNGSRMAEALKRAAGRGVTCRAMVDALGSRALLRSRLWREMAESGVKTAVALPLGNPLLRPLQGRIDLRNHRKILVIDGRVTFCGSQNCADPEFRVKAKYAPWVDSVIRLTGPVVRQNQLLFATDWMTYTGEDLHAHSEQTTPALAGNTVAQVVASGPTLRHSAMSEMFESLIFGAREELVISTPYYVPDQSMQSALCAAAYRGVHTTLILPARNDSIEVAAASRSYYADLLDAGVELLEYEGGLLHSKTLTLDGQITLIGSANMDRRSFDLNYENNILLYDPELTRTIRERQQVYIDSSIVVSKQAVENWSLGRRLWNNSIAILGPVL</sequence>
<accession>A0ABT3TG82</accession>
<dbReference type="InterPro" id="IPR022924">
    <property type="entry name" value="Cardiolipin_synthase"/>
</dbReference>
<evidence type="ECO:0000313" key="16">
    <source>
        <dbReference type="Proteomes" id="UP001143362"/>
    </source>
</evidence>
<comment type="caution">
    <text evidence="15">The sequence shown here is derived from an EMBL/GenBank/DDBJ whole genome shotgun (WGS) entry which is preliminary data.</text>
</comment>
<dbReference type="Proteomes" id="UP001143362">
    <property type="component" value="Unassembled WGS sequence"/>
</dbReference>
<feature type="transmembrane region" description="Helical" evidence="13">
    <location>
        <begin position="36"/>
        <end position="54"/>
    </location>
</feature>
<evidence type="ECO:0000256" key="10">
    <source>
        <dbReference type="ARBA" id="ARBA00023209"/>
    </source>
</evidence>
<evidence type="ECO:0000256" key="6">
    <source>
        <dbReference type="ARBA" id="ARBA00022737"/>
    </source>
</evidence>
<reference evidence="15" key="1">
    <citation type="submission" date="2019-02" db="EMBL/GenBank/DDBJ databases">
        <authorList>
            <person name="Li S.-H."/>
        </authorList>
    </citation>
    <scope>NUCLEOTIDE SEQUENCE</scope>
    <source>
        <strain evidence="15">IMCC14734</strain>
    </source>
</reference>